<accession>A0ABT2Y4E9</accession>
<gene>
    <name evidence="4" type="ORF">N7548_00690</name>
</gene>
<dbReference type="SUPFAM" id="SSF88713">
    <property type="entry name" value="Glycoside hydrolase/deacetylase"/>
    <property type="match status" value="1"/>
</dbReference>
<proteinExistence type="predicted"/>
<dbReference type="PANTHER" id="PTHR34216">
    <property type="match status" value="1"/>
</dbReference>
<evidence type="ECO:0000259" key="3">
    <source>
        <dbReference type="PROSITE" id="PS51677"/>
    </source>
</evidence>
<keyword evidence="2" id="KW-0732">Signal</keyword>
<evidence type="ECO:0000313" key="4">
    <source>
        <dbReference type="EMBL" id="MCV2231343.1"/>
    </source>
</evidence>
<dbReference type="InterPro" id="IPR002509">
    <property type="entry name" value="NODB_dom"/>
</dbReference>
<name>A0ABT2Y4E9_9MOLU</name>
<dbReference type="CDD" id="cd10967">
    <property type="entry name" value="CE4_GLA_like_6s"/>
    <property type="match status" value="1"/>
</dbReference>
<reference evidence="4" key="1">
    <citation type="submission" date="2022-09" db="EMBL/GenBank/DDBJ databases">
        <title>Novel Mycoplasma species identified in domestic and wild animals.</title>
        <authorList>
            <person name="Volokhov D.V."/>
            <person name="Furtak V.A."/>
            <person name="Zagorodnyaya T.A."/>
        </authorList>
    </citation>
    <scope>NUCLEOTIDE SEQUENCE</scope>
    <source>
        <strain evidence="4">Oakley</strain>
    </source>
</reference>
<dbReference type="PROSITE" id="PS51677">
    <property type="entry name" value="NODB"/>
    <property type="match status" value="1"/>
</dbReference>
<dbReference type="Proteomes" id="UP001177160">
    <property type="component" value="Unassembled WGS sequence"/>
</dbReference>
<protein>
    <submittedName>
        <fullName evidence="4">Polysaccharide deacetylase family protein</fullName>
    </submittedName>
</protein>
<dbReference type="RefSeq" id="WP_263607456.1">
    <property type="nucleotide sequence ID" value="NZ_JAOVQM010000001.1"/>
</dbReference>
<organism evidence="4 5">
    <name type="scientific">Paracholeplasma manati</name>
    <dbReference type="NCBI Taxonomy" id="591373"/>
    <lineage>
        <taxon>Bacteria</taxon>
        <taxon>Bacillati</taxon>
        <taxon>Mycoplasmatota</taxon>
        <taxon>Mollicutes</taxon>
        <taxon>Acholeplasmatales</taxon>
        <taxon>Acholeplasmataceae</taxon>
        <taxon>Paracholeplasma</taxon>
    </lineage>
</organism>
<dbReference type="InterPro" id="IPR051398">
    <property type="entry name" value="Polysacch_Deacetylase"/>
</dbReference>
<keyword evidence="5" id="KW-1185">Reference proteome</keyword>
<evidence type="ECO:0000313" key="5">
    <source>
        <dbReference type="Proteomes" id="UP001177160"/>
    </source>
</evidence>
<evidence type="ECO:0000256" key="2">
    <source>
        <dbReference type="ARBA" id="ARBA00022729"/>
    </source>
</evidence>
<dbReference type="PANTHER" id="PTHR34216:SF3">
    <property type="entry name" value="POLY-BETA-1,6-N-ACETYL-D-GLUCOSAMINE N-DEACETYLASE"/>
    <property type="match status" value="1"/>
</dbReference>
<sequence>MWSKNYQKAVTFSFDDGVSQDIRFIEILNRYGLKATFNINTGLGEPQYNFELDGVVISHLDLETMSKLYDGHEVAVHSFTHPDLTQCTKKEVFEQLEKDIQIIESIFKIKPIGMAYPYGTYNDLVVSVIDELGLKYARTIEDNYDTSFQKDLLRFKPTAHFNDPKIHELIDDFLASKPNQPQVLYIWGHSYECDTHDLWAHLESICAKLAHHPNVFYGTNRDVLLE</sequence>
<dbReference type="Pfam" id="PF01522">
    <property type="entry name" value="Polysacc_deac_1"/>
    <property type="match status" value="1"/>
</dbReference>
<dbReference type="InterPro" id="IPR011330">
    <property type="entry name" value="Glyco_hydro/deAcase_b/a-brl"/>
</dbReference>
<comment type="subcellular location">
    <subcellularLocation>
        <location evidence="1">Secreted</location>
    </subcellularLocation>
</comment>
<feature type="domain" description="NodB homology" evidence="3">
    <location>
        <begin position="8"/>
        <end position="226"/>
    </location>
</feature>
<dbReference type="EMBL" id="JAOVQM010000001">
    <property type="protein sequence ID" value="MCV2231343.1"/>
    <property type="molecule type" value="Genomic_DNA"/>
</dbReference>
<dbReference type="Gene3D" id="3.20.20.370">
    <property type="entry name" value="Glycoside hydrolase/deacetylase"/>
    <property type="match status" value="1"/>
</dbReference>
<evidence type="ECO:0000256" key="1">
    <source>
        <dbReference type="ARBA" id="ARBA00004613"/>
    </source>
</evidence>
<comment type="caution">
    <text evidence="4">The sequence shown here is derived from an EMBL/GenBank/DDBJ whole genome shotgun (WGS) entry which is preliminary data.</text>
</comment>